<gene>
    <name evidence="3" type="ORF">BAE44_0020271</name>
</gene>
<dbReference type="OrthoDB" id="10592480at2759"/>
<dbReference type="AlphaFoldDB" id="A0A1E5V0R5"/>
<dbReference type="Proteomes" id="UP000095767">
    <property type="component" value="Unassembled WGS sequence"/>
</dbReference>
<protein>
    <submittedName>
        <fullName evidence="3">Uncharacterized protein</fullName>
    </submittedName>
</protein>
<reference evidence="3 4" key="1">
    <citation type="submission" date="2016-09" db="EMBL/GenBank/DDBJ databases">
        <title>The draft genome of Dichanthelium oligosanthes: A C3 panicoid grass species.</title>
        <authorList>
            <person name="Studer A.J."/>
            <person name="Schnable J.C."/>
            <person name="Brutnell T.P."/>
        </authorList>
    </citation>
    <scope>NUCLEOTIDE SEQUENCE [LARGE SCALE GENOMIC DNA]</scope>
    <source>
        <strain evidence="4">cv. Kellogg 1175</strain>
        <tissue evidence="3">Leaf</tissue>
    </source>
</reference>
<sequence length="166" mass="18180">MAAIKACCKTSLGFEQGCEQLTALTELGETIARYIETSHMGDCTNEENLTDETGEDAHANRVEQDVTNELGDEPRAPPVPNGIQISECAPKEARTKDRKRGGKQVVNDEASTSSRSHVTTSIKSIWSITVIFTIVVMHVILQNSSKSVNDILVSIPKHHLRTVHIT</sequence>
<comment type="caution">
    <text evidence="3">The sequence shown here is derived from an EMBL/GenBank/DDBJ whole genome shotgun (WGS) entry which is preliminary data.</text>
</comment>
<name>A0A1E5V0R5_9POAL</name>
<evidence type="ECO:0000256" key="1">
    <source>
        <dbReference type="SAM" id="MobiDB-lite"/>
    </source>
</evidence>
<proteinExistence type="predicted"/>
<evidence type="ECO:0000313" key="3">
    <source>
        <dbReference type="EMBL" id="OEL18711.1"/>
    </source>
</evidence>
<keyword evidence="2" id="KW-1133">Transmembrane helix</keyword>
<evidence type="ECO:0000313" key="4">
    <source>
        <dbReference type="Proteomes" id="UP000095767"/>
    </source>
</evidence>
<feature type="compositionally biased region" description="Basic and acidic residues" evidence="1">
    <location>
        <begin position="55"/>
        <end position="64"/>
    </location>
</feature>
<keyword evidence="2" id="KW-0472">Membrane</keyword>
<dbReference type="EMBL" id="LWDX02055859">
    <property type="protein sequence ID" value="OEL18711.1"/>
    <property type="molecule type" value="Genomic_DNA"/>
</dbReference>
<keyword evidence="4" id="KW-1185">Reference proteome</keyword>
<organism evidence="3 4">
    <name type="scientific">Dichanthelium oligosanthes</name>
    <dbReference type="NCBI Taxonomy" id="888268"/>
    <lineage>
        <taxon>Eukaryota</taxon>
        <taxon>Viridiplantae</taxon>
        <taxon>Streptophyta</taxon>
        <taxon>Embryophyta</taxon>
        <taxon>Tracheophyta</taxon>
        <taxon>Spermatophyta</taxon>
        <taxon>Magnoliopsida</taxon>
        <taxon>Liliopsida</taxon>
        <taxon>Poales</taxon>
        <taxon>Poaceae</taxon>
        <taxon>PACMAD clade</taxon>
        <taxon>Panicoideae</taxon>
        <taxon>Panicodae</taxon>
        <taxon>Paniceae</taxon>
        <taxon>Dichantheliinae</taxon>
        <taxon>Dichanthelium</taxon>
    </lineage>
</organism>
<keyword evidence="2" id="KW-0812">Transmembrane</keyword>
<evidence type="ECO:0000256" key="2">
    <source>
        <dbReference type="SAM" id="Phobius"/>
    </source>
</evidence>
<feature type="transmembrane region" description="Helical" evidence="2">
    <location>
        <begin position="124"/>
        <end position="141"/>
    </location>
</feature>
<feature type="region of interest" description="Disordered" evidence="1">
    <location>
        <begin position="46"/>
        <end position="116"/>
    </location>
</feature>
<accession>A0A1E5V0R5</accession>